<proteinExistence type="predicted"/>
<dbReference type="Proteomes" id="UP000028534">
    <property type="component" value="Unassembled WGS sequence"/>
</dbReference>
<accession>A0A084EQX5</accession>
<organism evidence="1 2">
    <name type="scientific">Sphingobium yanoikuyae</name>
    <name type="common">Sphingomonas yanoikuyae</name>
    <dbReference type="NCBI Taxonomy" id="13690"/>
    <lineage>
        <taxon>Bacteria</taxon>
        <taxon>Pseudomonadati</taxon>
        <taxon>Pseudomonadota</taxon>
        <taxon>Alphaproteobacteria</taxon>
        <taxon>Sphingomonadales</taxon>
        <taxon>Sphingomonadaceae</taxon>
        <taxon>Sphingobium</taxon>
    </lineage>
</organism>
<evidence type="ECO:0000313" key="2">
    <source>
        <dbReference type="Proteomes" id="UP000028534"/>
    </source>
</evidence>
<dbReference type="AlphaFoldDB" id="A0A084EQX5"/>
<protein>
    <submittedName>
        <fullName evidence="1">Uncharacterized protein</fullName>
    </submittedName>
</protein>
<reference evidence="1 2" key="1">
    <citation type="submission" date="2014-03" db="EMBL/GenBank/DDBJ databases">
        <title>Genome sequence of Sphingobium yanoikuyae B1.</title>
        <authorList>
            <person name="Gan H.M."/>
            <person name="Gan H.Y."/>
            <person name="Savka M.A."/>
        </authorList>
    </citation>
    <scope>NUCLEOTIDE SEQUENCE [LARGE SCALE GENOMIC DNA]</scope>
    <source>
        <strain evidence="1 2">B1</strain>
    </source>
</reference>
<gene>
    <name evidence="1" type="ORF">CP98_01089</name>
</gene>
<evidence type="ECO:0000313" key="1">
    <source>
        <dbReference type="EMBL" id="KEZ20367.1"/>
    </source>
</evidence>
<dbReference type="EMBL" id="JGVR01000004">
    <property type="protein sequence ID" value="KEZ20367.1"/>
    <property type="molecule type" value="Genomic_DNA"/>
</dbReference>
<dbReference type="PATRIC" id="fig|13690.10.peg.1128"/>
<name>A0A084EQX5_SPHYA</name>
<sequence length="117" mass="12908">MHTERTAPGIAIAHTDDDVVIRVNRQHAMPILSILLHSKFGDGPRIDFLTTPYVNALIEALIEPAGLATSDLVVDRSDLDAPIRLVEEWALSNGINADETMSMLRDAAYPYTLKRVV</sequence>
<comment type="caution">
    <text evidence="1">The sequence shown here is derived from an EMBL/GenBank/DDBJ whole genome shotgun (WGS) entry which is preliminary data.</text>
</comment>
<dbReference type="RefSeq" id="WP_037517668.1">
    <property type="nucleotide sequence ID" value="NZ_JGVR01000004.1"/>
</dbReference>